<feature type="compositionally biased region" description="Polar residues" evidence="1">
    <location>
        <begin position="963"/>
        <end position="972"/>
    </location>
</feature>
<reference evidence="3 4" key="1">
    <citation type="submission" date="2024-08" db="EMBL/GenBank/DDBJ databases">
        <title>Gnathostoma spinigerum genome.</title>
        <authorList>
            <person name="Gonzalez-Bertolin B."/>
            <person name="Monzon S."/>
            <person name="Zaballos A."/>
            <person name="Jimenez P."/>
            <person name="Dekumyoy P."/>
            <person name="Varona S."/>
            <person name="Cuesta I."/>
            <person name="Sumanam S."/>
            <person name="Adisakwattana P."/>
            <person name="Gasser R.B."/>
            <person name="Hernandez-Gonzalez A."/>
            <person name="Young N.D."/>
            <person name="Perteguer M.J."/>
        </authorList>
    </citation>
    <scope>NUCLEOTIDE SEQUENCE [LARGE SCALE GENOMIC DNA]</scope>
    <source>
        <strain evidence="3">AL3</strain>
        <tissue evidence="3">Liver</tissue>
    </source>
</reference>
<protein>
    <recommendedName>
        <fullName evidence="2">Edg1 TPR repeats region domain-containing protein</fullName>
    </recommendedName>
</protein>
<feature type="compositionally biased region" description="Basic and acidic residues" evidence="1">
    <location>
        <begin position="748"/>
        <end position="765"/>
    </location>
</feature>
<feature type="region of interest" description="Disordered" evidence="1">
    <location>
        <begin position="947"/>
        <end position="977"/>
    </location>
</feature>
<dbReference type="AlphaFoldDB" id="A0ABD6E6P3"/>
<sequence>MMDDQCTEVLNSESLRGIATIKCEISPSISTKQDAEDEKERVSLLVREDGVAISYGTVASKNESEREHLFLFMAETEAAFSQLKSSQLNPVRIKQLIDYKLNRFICDSGELLRRILKYIPKIEMLTDCQTKEYYILLIKKVMLLYDDVSVLTESIFNLNLDGDEGFKNLKKMYPKYENDLVRFIKILQVHNRLQDEGGLLDECSKECVWLICVSPKSTLFELLKSCVEDDKITTNVVSVLMNLRSLRSLMFPTSLNTLACGTSQYRPLIVLTLQHLFNDERIHNDRRRADCFLHLLAVLSRNGTAVFHEEEANDCQTEQNGVLGTQRVRLRVNGINECVVKCYEILRYVAFPQLFKKKNLRLSLLVAKQMLMRLESRELGSAWEDEDKEDVGKYCEAEFSLRRTAILKLFTDLYQARNSHNLAISSLCLDCIKQLGRLLNVSSISQKQNTGRELECCLASEDWTFRYAITAWIGEALNFKKPEIPSLLFDCLPENKRANFGRLATKHGSLTLEYLAQLLFELGSFSSELATELISELILPSKEESTRAQLSLAFLNSVRNSYEENRIREVYRTAVALIDKLNSKQTLADLSQNRPNDMDAFGSIMLLANTVLLVLSFSSEITNHSFKEAVHPAVSGLISTYCRLVNEFVDRIITTVFCKEQTCHGEVRMSATLHEGPTIGDLAHLNVQLARLFMCTRKIGDEVSKGNVKLPNNLRTLLKTLAKCETTFLLKVRSSFLDAASDVNIREDASKSDRLREESSVDKRLKSPRASGVDTSAVKLISCSSSREQCDMKYEAGADQDMHGKSIEHCEPSIGCQTIDNDLSRDRSFKRNRMTSVVNPPCLSSSEPVGELSLPCRGSRKTSHGPPLRSKYQSDRSWTYSERTNGQFSRKSKNERSHRFAQFDQKITYCSTSLPVTDVHEQRCEGSPSQCSAIRTSHKFIEDADFSVSSQTAEKPKIGSYDNLPSENNSGNAPDAKGGFASEYSIGDKFQRCARVVERSKKYSHSQNQNQSSRKGRGLGTNGNLHQSHTSAVDVRRKYDTLSFQQNASSSLGMTVLFLLFYDAAEHETGFCFLFTFI</sequence>
<feature type="compositionally biased region" description="Polar residues" evidence="1">
    <location>
        <begin position="875"/>
        <end position="889"/>
    </location>
</feature>
<name>A0ABD6E6P3_9BILA</name>
<gene>
    <name evidence="3" type="ORF">AB6A40_002417</name>
</gene>
<feature type="region of interest" description="Disordered" evidence="1">
    <location>
        <begin position="1000"/>
        <end position="1032"/>
    </location>
</feature>
<comment type="caution">
    <text evidence="3">The sequence shown here is derived from an EMBL/GenBank/DDBJ whole genome shotgun (WGS) entry which is preliminary data.</text>
</comment>
<evidence type="ECO:0000259" key="2">
    <source>
        <dbReference type="Pfam" id="PF24293"/>
    </source>
</evidence>
<accession>A0ABD6E6P3</accession>
<feature type="compositionally biased region" description="Polar residues" evidence="1">
    <location>
        <begin position="1022"/>
        <end position="1031"/>
    </location>
</feature>
<proteinExistence type="predicted"/>
<keyword evidence="4" id="KW-1185">Reference proteome</keyword>
<evidence type="ECO:0000313" key="4">
    <source>
        <dbReference type="Proteomes" id="UP001608902"/>
    </source>
</evidence>
<organism evidence="3 4">
    <name type="scientific">Gnathostoma spinigerum</name>
    <dbReference type="NCBI Taxonomy" id="75299"/>
    <lineage>
        <taxon>Eukaryota</taxon>
        <taxon>Metazoa</taxon>
        <taxon>Ecdysozoa</taxon>
        <taxon>Nematoda</taxon>
        <taxon>Chromadorea</taxon>
        <taxon>Rhabditida</taxon>
        <taxon>Spirurina</taxon>
        <taxon>Gnathostomatomorpha</taxon>
        <taxon>Gnathostomatoidea</taxon>
        <taxon>Gnathostomatidae</taxon>
        <taxon>Gnathostoma</taxon>
    </lineage>
</organism>
<dbReference type="InterPro" id="IPR056581">
    <property type="entry name" value="TPR_Edg1"/>
</dbReference>
<feature type="domain" description="Edg1 TPR repeats region" evidence="2">
    <location>
        <begin position="72"/>
        <end position="478"/>
    </location>
</feature>
<dbReference type="Pfam" id="PF24293">
    <property type="entry name" value="TPR_Edg1"/>
    <property type="match status" value="1"/>
</dbReference>
<feature type="region of interest" description="Disordered" evidence="1">
    <location>
        <begin position="841"/>
        <end position="897"/>
    </location>
</feature>
<dbReference type="EMBL" id="JBGFUD010001074">
    <property type="protein sequence ID" value="MFH4975708.1"/>
    <property type="molecule type" value="Genomic_DNA"/>
</dbReference>
<dbReference type="Proteomes" id="UP001608902">
    <property type="component" value="Unassembled WGS sequence"/>
</dbReference>
<feature type="region of interest" description="Disordered" evidence="1">
    <location>
        <begin position="748"/>
        <end position="769"/>
    </location>
</feature>
<evidence type="ECO:0000256" key="1">
    <source>
        <dbReference type="SAM" id="MobiDB-lite"/>
    </source>
</evidence>
<evidence type="ECO:0000313" key="3">
    <source>
        <dbReference type="EMBL" id="MFH4975708.1"/>
    </source>
</evidence>